<dbReference type="InterPro" id="IPR008530">
    <property type="entry name" value="CCDC22"/>
</dbReference>
<evidence type="ECO:0000256" key="4">
    <source>
        <dbReference type="SAM" id="MobiDB-lite"/>
    </source>
</evidence>
<accession>A0A915PUW5</accession>
<dbReference type="Proteomes" id="UP000887581">
    <property type="component" value="Unplaced"/>
</dbReference>
<dbReference type="GO" id="GO:0097602">
    <property type="term" value="F:cullin family protein binding"/>
    <property type="evidence" value="ECO:0007669"/>
    <property type="project" value="TreeGrafter"/>
</dbReference>
<dbReference type="Pfam" id="PF21674">
    <property type="entry name" value="CCDC22_N"/>
    <property type="match status" value="1"/>
</dbReference>
<feature type="domain" description="CCDC22 N-terminal" evidence="6">
    <location>
        <begin position="1"/>
        <end position="82"/>
    </location>
</feature>
<evidence type="ECO:0000256" key="1">
    <source>
        <dbReference type="ARBA" id="ARBA00006438"/>
    </source>
</evidence>
<sequence>MDVVDGQIIDTLRRLDPNFFDDLKEIPSSVAELSTETFYQAIVILLWSCKQSIRKEVPSKLLPQDMSAKFRCVTVVVDAVKANLNPFTDLIRSANCSDEERESSFTRYGSAQNHSSVLSTRVDFVGFSGDVMAALRCEDWRYRRSAFICSLLESNAISSNETQNYHSVGDEVLETSHYRSPGKRIKPRLKPKPLLPTELQQRREAKNKQEVANTSKESGGKSEVLNKLLNEVLVLTASVDRKKIYKSQMQSDEAERFLSLQNRKLREAEIDKRLKKLLEDPDALFKLESYIDGSNERMQHLQNVWLRAKVEKDEEVKAARLTALSSDYSLVYCNRKALAKDAKIIENELADRKKVMETLKRQAETQEEKQINRNIYMKHIFEIVGSIRKQQNEINKIAAENLCLQKEIRSSTGKLERSFTVVEGKLYKDVEKDTSMQKAYKLLMKIHGECSWVITGIDASGQLEREIEELNDLVAMQQQKNIDEKFECVVNDWMEIKKENMALKELLGECNS</sequence>
<dbReference type="WBParaSite" id="sdigi.contig34.g2429.t1">
    <property type="protein sequence ID" value="sdigi.contig34.g2429.t1"/>
    <property type="gene ID" value="sdigi.contig34.g2429"/>
</dbReference>
<dbReference type="PANTHER" id="PTHR15668">
    <property type="entry name" value="JM1 PROTEIN"/>
    <property type="match status" value="1"/>
</dbReference>
<dbReference type="InterPro" id="IPR048348">
    <property type="entry name" value="CCDC22_CC"/>
</dbReference>
<protein>
    <recommendedName>
        <fullName evidence="2">Coiled-coil domain-containing protein 22 homolog</fullName>
    </recommendedName>
</protein>
<evidence type="ECO:0000313" key="8">
    <source>
        <dbReference type="WBParaSite" id="sdigi.contig34.g2429.t1"/>
    </source>
</evidence>
<dbReference type="PANTHER" id="PTHR15668:SF4">
    <property type="entry name" value="COILED-COIL DOMAIN-CONTAINING PROTEIN 22"/>
    <property type="match status" value="1"/>
</dbReference>
<evidence type="ECO:0000259" key="5">
    <source>
        <dbReference type="Pfam" id="PF05667"/>
    </source>
</evidence>
<keyword evidence="3" id="KW-0175">Coiled coil</keyword>
<dbReference type="GO" id="GO:2000060">
    <property type="term" value="P:positive regulation of ubiquitin-dependent protein catabolic process"/>
    <property type="evidence" value="ECO:0007669"/>
    <property type="project" value="TreeGrafter"/>
</dbReference>
<dbReference type="Pfam" id="PF05667">
    <property type="entry name" value="CCDC22_CC"/>
    <property type="match status" value="1"/>
</dbReference>
<organism evidence="7 8">
    <name type="scientific">Setaria digitata</name>
    <dbReference type="NCBI Taxonomy" id="48799"/>
    <lineage>
        <taxon>Eukaryota</taxon>
        <taxon>Metazoa</taxon>
        <taxon>Ecdysozoa</taxon>
        <taxon>Nematoda</taxon>
        <taxon>Chromadorea</taxon>
        <taxon>Rhabditida</taxon>
        <taxon>Spirurina</taxon>
        <taxon>Spiruromorpha</taxon>
        <taxon>Filarioidea</taxon>
        <taxon>Setariidae</taxon>
        <taxon>Setaria</taxon>
    </lineage>
</organism>
<evidence type="ECO:0000256" key="2">
    <source>
        <dbReference type="ARBA" id="ARBA00017553"/>
    </source>
</evidence>
<reference evidence="8" key="1">
    <citation type="submission" date="2022-11" db="UniProtKB">
        <authorList>
            <consortium name="WormBaseParasite"/>
        </authorList>
    </citation>
    <scope>IDENTIFICATION</scope>
</reference>
<evidence type="ECO:0000259" key="6">
    <source>
        <dbReference type="Pfam" id="PF21674"/>
    </source>
</evidence>
<feature type="domain" description="CCDC22 coiled-coil" evidence="5">
    <location>
        <begin position="222"/>
        <end position="479"/>
    </location>
</feature>
<feature type="region of interest" description="Disordered" evidence="4">
    <location>
        <begin position="201"/>
        <end position="220"/>
    </location>
</feature>
<comment type="similarity">
    <text evidence="1">Belongs to the CCDC22 family.</text>
</comment>
<evidence type="ECO:0000256" key="3">
    <source>
        <dbReference type="SAM" id="Coils"/>
    </source>
</evidence>
<evidence type="ECO:0000313" key="7">
    <source>
        <dbReference type="Proteomes" id="UP000887581"/>
    </source>
</evidence>
<dbReference type="InterPro" id="IPR048349">
    <property type="entry name" value="CCDC22_N"/>
</dbReference>
<proteinExistence type="inferred from homology"/>
<keyword evidence="7" id="KW-1185">Reference proteome</keyword>
<name>A0A915PUW5_9BILA</name>
<feature type="coiled-coil region" evidence="3">
    <location>
        <begin position="342"/>
        <end position="407"/>
    </location>
</feature>
<dbReference type="AlphaFoldDB" id="A0A915PUW5"/>